<dbReference type="AlphaFoldDB" id="A0A0T7GYN3"/>
<evidence type="ECO:0000313" key="2">
    <source>
        <dbReference type="Proteomes" id="UP000039660"/>
    </source>
</evidence>
<dbReference type="InterPro" id="IPR038296">
    <property type="entry name" value="ParD_sf"/>
</dbReference>
<name>A0A0T7GYN3_NEOGA</name>
<dbReference type="GO" id="GO:0006355">
    <property type="term" value="P:regulation of DNA-templated transcription"/>
    <property type="evidence" value="ECO:0007669"/>
    <property type="project" value="InterPro"/>
</dbReference>
<dbReference type="RefSeq" id="WP_046637289.1">
    <property type="nucleotide sequence ID" value="NZ_CCRK01000012.1"/>
</dbReference>
<gene>
    <name evidence="1" type="ORF">NGAL_HAMBI1189_44630</name>
</gene>
<sequence length="89" mass="10287">MSEAVKITVTLEPDIQDFVRDQMERGSFTSSGEYIETVLRERYERERARERLDAELQKGLDDVRAGRVVPVDEAFAEVRRRLGITKSGR</sequence>
<evidence type="ECO:0000313" key="1">
    <source>
        <dbReference type="EMBL" id="CDZ52392.1"/>
    </source>
</evidence>
<protein>
    <recommendedName>
        <fullName evidence="3">Type II toxin-antitoxin system ParD family antitoxin</fullName>
    </recommendedName>
</protein>
<evidence type="ECO:0008006" key="3">
    <source>
        <dbReference type="Google" id="ProtNLM"/>
    </source>
</evidence>
<proteinExistence type="predicted"/>
<dbReference type="EMBL" id="CCRK01000012">
    <property type="protein sequence ID" value="CDZ52392.1"/>
    <property type="molecule type" value="Genomic_DNA"/>
</dbReference>
<dbReference type="Gene3D" id="6.10.10.120">
    <property type="entry name" value="Antitoxin ParD1-like"/>
    <property type="match status" value="1"/>
</dbReference>
<reference evidence="1 2" key="1">
    <citation type="submission" date="2014-08" db="EMBL/GenBank/DDBJ databases">
        <authorList>
            <person name="Chen Y.-H."/>
        </authorList>
    </citation>
    <scope>NUCLEOTIDE SEQUENCE [LARGE SCALE GENOMIC DNA]</scope>
</reference>
<dbReference type="SUPFAM" id="SSF47598">
    <property type="entry name" value="Ribbon-helix-helix"/>
    <property type="match status" value="1"/>
</dbReference>
<dbReference type="InterPro" id="IPR010985">
    <property type="entry name" value="Ribbon_hlx_hlx"/>
</dbReference>
<dbReference type="Proteomes" id="UP000039660">
    <property type="component" value="Unassembled WGS sequence"/>
</dbReference>
<organism evidence="1 2">
    <name type="scientific">Neorhizobium galegae bv. officinalis</name>
    <dbReference type="NCBI Taxonomy" id="323656"/>
    <lineage>
        <taxon>Bacteria</taxon>
        <taxon>Pseudomonadati</taxon>
        <taxon>Pseudomonadota</taxon>
        <taxon>Alphaproteobacteria</taxon>
        <taxon>Hyphomicrobiales</taxon>
        <taxon>Rhizobiaceae</taxon>
        <taxon>Rhizobium/Agrobacterium group</taxon>
        <taxon>Neorhizobium</taxon>
    </lineage>
</organism>
<accession>A0A0T7GYN3</accession>